<comment type="caution">
    <text evidence="2">The sequence shown here is derived from an EMBL/GenBank/DDBJ whole genome shotgun (WGS) entry which is preliminary data.</text>
</comment>
<gene>
    <name evidence="2" type="ORF">A5893_05210</name>
</gene>
<evidence type="ECO:0008006" key="4">
    <source>
        <dbReference type="Google" id="ProtNLM"/>
    </source>
</evidence>
<feature type="chain" id="PRO_5008100619" description="AP endonuclease" evidence="1">
    <location>
        <begin position="20"/>
        <end position="435"/>
    </location>
</feature>
<dbReference type="InterPro" id="IPR002591">
    <property type="entry name" value="Phosphodiest/P_Trfase"/>
</dbReference>
<dbReference type="RefSeq" id="WP_068821590.1">
    <property type="nucleotide sequence ID" value="NZ_LWHJ01000022.1"/>
</dbReference>
<sequence>MKHILLIFAGSLLAIQSYAQQNKHVLLVSVDGLRPEFYLEKGWDTPNLKSLMESGIYANGINSVFPSVTYPAHTTIITGAYPDKHGIFYNVPIGSSNGHWNWEFDLIKTETLWDACKKAGLTTGAVMWPVSVGAPINWNFPVRRADEDEKSNQYTITKPFVTPSGLIDEMTNNNVIAGTEDELNYPQLDKTIGEMSSYILGKHQPNLMAVHFVGADHYEHAGGRDSKQAHIAVALIDKQIGKLLQVLKDNHLRESTTVIITGDHGFVDNEYVFSPNVLLAKMGLIDDKGWKAKFFTPGGSAFLYVKDKKLLPSILKMLDELPPNEKLFKVIYRNQLNTVGADPSAVLALAFNKGVVGKTNIKGNLIEEKKGGGNHGYYPDFKEIQTGFIITGTGISNHKEITGMGVKDIAPLISEILKLSFKSKDGELFPNIIKK</sequence>
<protein>
    <recommendedName>
        <fullName evidence="4">AP endonuclease</fullName>
    </recommendedName>
</protein>
<evidence type="ECO:0000313" key="2">
    <source>
        <dbReference type="EMBL" id="OAQ40353.1"/>
    </source>
</evidence>
<dbReference type="AlphaFoldDB" id="A0A179DIT6"/>
<dbReference type="GO" id="GO:0016787">
    <property type="term" value="F:hydrolase activity"/>
    <property type="evidence" value="ECO:0007669"/>
    <property type="project" value="UniProtKB-ARBA"/>
</dbReference>
<dbReference type="CDD" id="cd16018">
    <property type="entry name" value="Enpp"/>
    <property type="match status" value="1"/>
</dbReference>
<dbReference type="PANTHER" id="PTHR10151:SF120">
    <property type="entry name" value="BIS(5'-ADENOSYL)-TRIPHOSPHATASE"/>
    <property type="match status" value="1"/>
</dbReference>
<keyword evidence="3" id="KW-1185">Reference proteome</keyword>
<dbReference type="Proteomes" id="UP000078459">
    <property type="component" value="Unassembled WGS sequence"/>
</dbReference>
<name>A0A179DIT6_9SPHI</name>
<keyword evidence="1" id="KW-0732">Signal</keyword>
<accession>A0A179DIT6</accession>
<dbReference type="STRING" id="1826909.A5893_05210"/>
<organism evidence="2 3">
    <name type="scientific">Pedobacter psychrophilus</name>
    <dbReference type="NCBI Taxonomy" id="1826909"/>
    <lineage>
        <taxon>Bacteria</taxon>
        <taxon>Pseudomonadati</taxon>
        <taxon>Bacteroidota</taxon>
        <taxon>Sphingobacteriia</taxon>
        <taxon>Sphingobacteriales</taxon>
        <taxon>Sphingobacteriaceae</taxon>
        <taxon>Pedobacter</taxon>
    </lineage>
</organism>
<dbReference type="Gene3D" id="3.40.720.10">
    <property type="entry name" value="Alkaline Phosphatase, subunit A"/>
    <property type="match status" value="1"/>
</dbReference>
<reference evidence="2 3" key="1">
    <citation type="submission" date="2016-04" db="EMBL/GenBank/DDBJ databases">
        <authorList>
            <person name="Evans L.H."/>
            <person name="Alamgir A."/>
            <person name="Owens N."/>
            <person name="Weber N.D."/>
            <person name="Virtaneva K."/>
            <person name="Barbian K."/>
            <person name="Babar A."/>
            <person name="Rosenke K."/>
        </authorList>
    </citation>
    <scope>NUCLEOTIDE SEQUENCE [LARGE SCALE GENOMIC DNA]</scope>
    <source>
        <strain evidence="2 3">CCM 8644</strain>
    </source>
</reference>
<reference evidence="2 3" key="2">
    <citation type="submission" date="2016-06" db="EMBL/GenBank/DDBJ databases">
        <title>Pedobacter psychrophilus sp. nov., isolated from Antarctic fragmentary rock.</title>
        <authorList>
            <person name="Svec P."/>
        </authorList>
    </citation>
    <scope>NUCLEOTIDE SEQUENCE [LARGE SCALE GENOMIC DNA]</scope>
    <source>
        <strain evidence="2 3">CCM 8644</strain>
    </source>
</reference>
<dbReference type="SUPFAM" id="SSF53649">
    <property type="entry name" value="Alkaline phosphatase-like"/>
    <property type="match status" value="1"/>
</dbReference>
<dbReference type="OrthoDB" id="9779418at2"/>
<evidence type="ECO:0000256" key="1">
    <source>
        <dbReference type="SAM" id="SignalP"/>
    </source>
</evidence>
<evidence type="ECO:0000313" key="3">
    <source>
        <dbReference type="Proteomes" id="UP000078459"/>
    </source>
</evidence>
<dbReference type="PANTHER" id="PTHR10151">
    <property type="entry name" value="ECTONUCLEOTIDE PYROPHOSPHATASE/PHOSPHODIESTERASE"/>
    <property type="match status" value="1"/>
</dbReference>
<dbReference type="EMBL" id="LWHJ01000022">
    <property type="protein sequence ID" value="OAQ40353.1"/>
    <property type="molecule type" value="Genomic_DNA"/>
</dbReference>
<feature type="signal peptide" evidence="1">
    <location>
        <begin position="1"/>
        <end position="19"/>
    </location>
</feature>
<dbReference type="Pfam" id="PF01663">
    <property type="entry name" value="Phosphodiest"/>
    <property type="match status" value="1"/>
</dbReference>
<proteinExistence type="predicted"/>
<dbReference type="InterPro" id="IPR017850">
    <property type="entry name" value="Alkaline_phosphatase_core_sf"/>
</dbReference>